<dbReference type="Proteomes" id="UP000887013">
    <property type="component" value="Unassembled WGS sequence"/>
</dbReference>
<evidence type="ECO:0000256" key="1">
    <source>
        <dbReference type="SAM" id="MobiDB-lite"/>
    </source>
</evidence>
<accession>A0A8X6UM37</accession>
<dbReference type="EMBL" id="BMAW01032986">
    <property type="protein sequence ID" value="GFU28163.1"/>
    <property type="molecule type" value="Genomic_DNA"/>
</dbReference>
<organism evidence="2 3">
    <name type="scientific">Nephila pilipes</name>
    <name type="common">Giant wood spider</name>
    <name type="synonym">Nephila maculata</name>
    <dbReference type="NCBI Taxonomy" id="299642"/>
    <lineage>
        <taxon>Eukaryota</taxon>
        <taxon>Metazoa</taxon>
        <taxon>Ecdysozoa</taxon>
        <taxon>Arthropoda</taxon>
        <taxon>Chelicerata</taxon>
        <taxon>Arachnida</taxon>
        <taxon>Araneae</taxon>
        <taxon>Araneomorphae</taxon>
        <taxon>Entelegynae</taxon>
        <taxon>Araneoidea</taxon>
        <taxon>Nephilidae</taxon>
        <taxon>Nephila</taxon>
    </lineage>
</organism>
<feature type="compositionally biased region" description="Low complexity" evidence="1">
    <location>
        <begin position="66"/>
        <end position="78"/>
    </location>
</feature>
<reference evidence="2" key="1">
    <citation type="submission" date="2020-08" db="EMBL/GenBank/DDBJ databases">
        <title>Multicomponent nature underlies the extraordinary mechanical properties of spider dragline silk.</title>
        <authorList>
            <person name="Kono N."/>
            <person name="Nakamura H."/>
            <person name="Mori M."/>
            <person name="Yoshida Y."/>
            <person name="Ohtoshi R."/>
            <person name="Malay A.D."/>
            <person name="Moran D.A.P."/>
            <person name="Tomita M."/>
            <person name="Numata K."/>
            <person name="Arakawa K."/>
        </authorList>
    </citation>
    <scope>NUCLEOTIDE SEQUENCE</scope>
</reference>
<keyword evidence="3" id="KW-1185">Reference proteome</keyword>
<dbReference type="OrthoDB" id="10536101at2759"/>
<gene>
    <name evidence="2" type="ORF">NPIL_451521</name>
</gene>
<dbReference type="AlphaFoldDB" id="A0A8X6UM37"/>
<feature type="region of interest" description="Disordered" evidence="1">
    <location>
        <begin position="1"/>
        <end position="41"/>
    </location>
</feature>
<evidence type="ECO:0000313" key="3">
    <source>
        <dbReference type="Proteomes" id="UP000887013"/>
    </source>
</evidence>
<protein>
    <submittedName>
        <fullName evidence="2">Uncharacterized protein</fullName>
    </submittedName>
</protein>
<sequence>MRNFSKANAANDFTMTSRPPMHLETDDHLKRHHRRGLSSPSLCLEKMPIRLHLPYQTPRSSPPPASGNSNPSGGAQQGVHSGVRNVARPSLCLAVVGFIVCTSAYSTPGGSLSSLSLTDIFFSLFSPPF</sequence>
<comment type="caution">
    <text evidence="2">The sequence shown here is derived from an EMBL/GenBank/DDBJ whole genome shotgun (WGS) entry which is preliminary data.</text>
</comment>
<feature type="compositionally biased region" description="Polar residues" evidence="1">
    <location>
        <begin position="1"/>
        <end position="17"/>
    </location>
</feature>
<feature type="region of interest" description="Disordered" evidence="1">
    <location>
        <begin position="53"/>
        <end position="81"/>
    </location>
</feature>
<proteinExistence type="predicted"/>
<name>A0A8X6UM37_NEPPI</name>
<evidence type="ECO:0000313" key="2">
    <source>
        <dbReference type="EMBL" id="GFU28163.1"/>
    </source>
</evidence>